<dbReference type="PANTHER" id="PTHR46689:SF2">
    <property type="entry name" value="WW DOMAIN PROTEIN (AFU_ORTHOLOGUE AFUA_6G06520)"/>
    <property type="match status" value="1"/>
</dbReference>
<dbReference type="InterPro" id="IPR029052">
    <property type="entry name" value="Metallo-depent_PP-like"/>
</dbReference>
<dbReference type="InterPro" id="IPR038607">
    <property type="entry name" value="PhoD-like_sf"/>
</dbReference>
<sequence>MTKLYLGPVLSFRGGAECGEWKVTALIAVSNSAPFPVVRVDGKPTCAPKILMEHGGKAYLRYDLSVAQQAQERKVEYCIDGVDEVWHFTVPALGQAPRMIYVSCNGFSDANGIRKLIKGENAVWEDILCNHDKSVRPPGYQIDKEQLWHETRTHDCGLQRFHLLVMGGDQIYFDPIWEDIKLLKKWIGLPRKEQLKYKVSASLEKAIEDYYIDFYLSRWLPRNHAPWGSVKKTLDSAHGMARIPTVMMWDDHDIFDGWGSHSPEMQRSPLFQRMFYHARRAFWVFQMQQAADQLPELTLCTEVNMRIDDPIFEPIKWSEILQSDPLALPLFDNQPGFSFAHTVGPVSLLVADLRTERSHEQIMGPYTWRAMQQWLFCGIPECSTERHLLFVSSVPVMHPKLSLAELLMENLGYDHVLDSSADDLKDHWTNDAHEGERKRLIETLFKTAEALQLRVTVLSGDVHVAAWGVVYRTDSDYANCSTQIQQLTSSAVVHPSLVSVMERLFCHVLNSLAKKKQKLDVNLEAEMMLFPSSNRYVMPARNWLALELDEGRRGGNKLWASWRCETKGDFTNHLLAIEPLRRVSS</sequence>
<evidence type="ECO:0000313" key="2">
    <source>
        <dbReference type="EMBL" id="OSI22786.1"/>
    </source>
</evidence>
<dbReference type="OrthoDB" id="9795624at2"/>
<protein>
    <recommendedName>
        <fullName evidence="1">PhoD-like phosphatase domain-containing protein</fullName>
    </recommendedName>
</protein>
<dbReference type="Gene3D" id="3.60.21.70">
    <property type="entry name" value="PhoD-like phosphatase"/>
    <property type="match status" value="1"/>
</dbReference>
<dbReference type="AlphaFoldDB" id="A0A1X3DIR2"/>
<gene>
    <name evidence="2" type="ORF">BV912_04970</name>
</gene>
<comment type="caution">
    <text evidence="2">The sequence shown here is derived from an EMBL/GenBank/DDBJ whole genome shotgun (WGS) entry which is preliminary data.</text>
</comment>
<dbReference type="STRING" id="1931275.BV914_00360"/>
<evidence type="ECO:0000313" key="3">
    <source>
        <dbReference type="Proteomes" id="UP000193303"/>
    </source>
</evidence>
<dbReference type="Proteomes" id="UP000193303">
    <property type="component" value="Unassembled WGS sequence"/>
</dbReference>
<dbReference type="GO" id="GO:0016020">
    <property type="term" value="C:membrane"/>
    <property type="evidence" value="ECO:0007669"/>
    <property type="project" value="TreeGrafter"/>
</dbReference>
<proteinExistence type="predicted"/>
<dbReference type="SUPFAM" id="SSF56300">
    <property type="entry name" value="Metallo-dependent phosphatases"/>
    <property type="match status" value="1"/>
</dbReference>
<accession>A0A1X3DIR2</accession>
<organism evidence="2 3">
    <name type="scientific">Neisseria dumasiana</name>
    <dbReference type="NCBI Taxonomy" id="1931275"/>
    <lineage>
        <taxon>Bacteria</taxon>
        <taxon>Pseudomonadati</taxon>
        <taxon>Pseudomonadota</taxon>
        <taxon>Betaproteobacteria</taxon>
        <taxon>Neisseriales</taxon>
        <taxon>Neisseriaceae</taxon>
        <taxon>Neisseria</taxon>
    </lineage>
</organism>
<dbReference type="Pfam" id="PF19050">
    <property type="entry name" value="PhoD_2"/>
    <property type="match status" value="2"/>
</dbReference>
<dbReference type="PANTHER" id="PTHR46689">
    <property type="entry name" value="MEMBRANE PROTEIN, PUTATIVE-RELATED"/>
    <property type="match status" value="1"/>
</dbReference>
<name>A0A1X3DIR2_9NEIS</name>
<dbReference type="EMBL" id="MTAB01000008">
    <property type="protein sequence ID" value="OSI22786.1"/>
    <property type="molecule type" value="Genomic_DNA"/>
</dbReference>
<feature type="domain" description="PhoD-like phosphatase" evidence="1">
    <location>
        <begin position="421"/>
        <end position="502"/>
    </location>
</feature>
<dbReference type="CDD" id="cd07389">
    <property type="entry name" value="MPP_PhoD"/>
    <property type="match status" value="1"/>
</dbReference>
<feature type="domain" description="PhoD-like phosphatase" evidence="1">
    <location>
        <begin position="147"/>
        <end position="294"/>
    </location>
</feature>
<evidence type="ECO:0000259" key="1">
    <source>
        <dbReference type="Pfam" id="PF19050"/>
    </source>
</evidence>
<dbReference type="RefSeq" id="WP_085358840.1">
    <property type="nucleotide sequence ID" value="NZ_MTAB01000008.1"/>
</dbReference>
<reference evidence="3" key="1">
    <citation type="submission" date="2017-01" db="EMBL/GenBank/DDBJ databases">
        <authorList>
            <person name="Mah S.A."/>
            <person name="Swanson W.J."/>
            <person name="Moy G.W."/>
            <person name="Vacquier V.D."/>
        </authorList>
    </citation>
    <scope>NUCLEOTIDE SEQUENCE [LARGE SCALE GENOMIC DNA]</scope>
    <source>
        <strain evidence="3">124861</strain>
    </source>
</reference>
<dbReference type="InterPro" id="IPR018946">
    <property type="entry name" value="PhoD-like_MPP"/>
</dbReference>
<dbReference type="InterPro" id="IPR043904">
    <property type="entry name" value="PhoD_2-like"/>
</dbReference>